<evidence type="ECO:0000256" key="2">
    <source>
        <dbReference type="ARBA" id="ARBA00022801"/>
    </source>
</evidence>
<dbReference type="Proteomes" id="UP000000442">
    <property type="component" value="Chromosome"/>
</dbReference>
<keyword evidence="2" id="KW-0378">Hydrolase</keyword>
<dbReference type="PANTHER" id="PTHR47799:SF1">
    <property type="entry name" value="OMEGA-AMIDASE YAFV"/>
    <property type="match status" value="1"/>
</dbReference>
<dbReference type="EMBL" id="CP001087">
    <property type="protein sequence ID" value="ACN14021.1"/>
    <property type="molecule type" value="Genomic_DNA"/>
</dbReference>
<dbReference type="GO" id="GO:0050152">
    <property type="term" value="F:omega-amidase activity"/>
    <property type="evidence" value="ECO:0007669"/>
    <property type="project" value="UniProtKB-EC"/>
</dbReference>
<dbReference type="NCBIfam" id="NF007757">
    <property type="entry name" value="PRK10438.1"/>
    <property type="match status" value="1"/>
</dbReference>
<proteinExistence type="inferred from homology"/>
<sequence>MDNPLSITLVQADLVWEDIDQNLYVFDAILKTITQPTRLIVLPEMFTTGFSLDAPALAQTMDGSAVAWMVKRAREKGADLVGSLLIREKGGLFNRLVWACTNGKIYWYDKHHLFRYAGEDRYFTPGTERLIVEIDGWKVSPFVCYDLRFPCWTRNVNNDYDIALFVANWPASRRAHWRSLLVARAIENQAYVVGVNRVGTDGNAMVYSGDSTVVDPGGEVLFHHTPGPVTHTITLSHDVLQEYRRNFPFWMDADGMV</sequence>
<dbReference type="PANTHER" id="PTHR47799">
    <property type="entry name" value="OMEGA-AMIDASE YAFV"/>
    <property type="match status" value="1"/>
</dbReference>
<dbReference type="STRING" id="177437.HRM2_09080"/>
<dbReference type="HOGENOM" id="CLU_030130_3_7_7"/>
<dbReference type="InterPro" id="IPR036526">
    <property type="entry name" value="C-N_Hydrolase_sf"/>
</dbReference>
<dbReference type="FunFam" id="3.60.110.10:FF:000004">
    <property type="entry name" value="Carbon-nitrogen hydrolase"/>
    <property type="match status" value="1"/>
</dbReference>
<dbReference type="InterPro" id="IPR052737">
    <property type="entry name" value="Omega-amidase_YafV"/>
</dbReference>
<dbReference type="KEGG" id="dat:HRM2_09080"/>
<accession>C0QKF0</accession>
<evidence type="ECO:0000259" key="6">
    <source>
        <dbReference type="PROSITE" id="PS50263"/>
    </source>
</evidence>
<dbReference type="InterPro" id="IPR003010">
    <property type="entry name" value="C-N_Hydrolase"/>
</dbReference>
<organism evidence="7 8">
    <name type="scientific">Desulforapulum autotrophicum (strain ATCC 43914 / DSM 3382 / VKM B-1955 / HRM2)</name>
    <name type="common">Desulfobacterium autotrophicum</name>
    <dbReference type="NCBI Taxonomy" id="177437"/>
    <lineage>
        <taxon>Bacteria</taxon>
        <taxon>Pseudomonadati</taxon>
        <taxon>Thermodesulfobacteriota</taxon>
        <taxon>Desulfobacteria</taxon>
        <taxon>Desulfobacterales</taxon>
        <taxon>Desulfobacteraceae</taxon>
        <taxon>Desulforapulum</taxon>
    </lineage>
</organism>
<evidence type="ECO:0000313" key="8">
    <source>
        <dbReference type="Proteomes" id="UP000000442"/>
    </source>
</evidence>
<dbReference type="GO" id="GO:0106008">
    <property type="term" value="F:2-oxoglutaramate amidase activity"/>
    <property type="evidence" value="ECO:0007669"/>
    <property type="project" value="TreeGrafter"/>
</dbReference>
<dbReference type="AlphaFoldDB" id="C0QKF0"/>
<reference evidence="7 8" key="1">
    <citation type="journal article" date="2009" name="Environ. Microbiol.">
        <title>Genome sequence of Desulfobacterium autotrophicum HRM2, a marine sulfate reducer oxidizing organic carbon completely to carbon dioxide.</title>
        <authorList>
            <person name="Strittmatter A.W."/>
            <person name="Liesegang H."/>
            <person name="Rabus R."/>
            <person name="Decker I."/>
            <person name="Amann J."/>
            <person name="Andres S."/>
            <person name="Henne A."/>
            <person name="Fricke W.F."/>
            <person name="Martinez-Arias R."/>
            <person name="Bartels D."/>
            <person name="Goesmann A."/>
            <person name="Krause L."/>
            <person name="Puehler A."/>
            <person name="Klenk H.P."/>
            <person name="Richter M."/>
            <person name="Schuler M."/>
            <person name="Gloeckner F.O."/>
            <person name="Meyerdierks A."/>
            <person name="Gottschalk G."/>
            <person name="Amann R."/>
        </authorList>
    </citation>
    <scope>NUCLEOTIDE SEQUENCE [LARGE SCALE GENOMIC DNA]</scope>
    <source>
        <strain evidence="8">ATCC 43914 / DSM 3382 / HRM2</strain>
    </source>
</reference>
<dbReference type="SUPFAM" id="SSF56317">
    <property type="entry name" value="Carbon-nitrogen hydrolase"/>
    <property type="match status" value="1"/>
</dbReference>
<feature type="domain" description="CN hydrolase" evidence="6">
    <location>
        <begin position="5"/>
        <end position="239"/>
    </location>
</feature>
<dbReference type="Pfam" id="PF00795">
    <property type="entry name" value="CN_hydrolase"/>
    <property type="match status" value="1"/>
</dbReference>
<evidence type="ECO:0000256" key="5">
    <source>
        <dbReference type="ARBA" id="ARBA00072139"/>
    </source>
</evidence>
<evidence type="ECO:0000256" key="3">
    <source>
        <dbReference type="ARBA" id="ARBA00039118"/>
    </source>
</evidence>
<dbReference type="EC" id="3.5.1.3" evidence="3"/>
<dbReference type="RefSeq" id="WP_012663261.1">
    <property type="nucleotide sequence ID" value="NC_012108.1"/>
</dbReference>
<dbReference type="OrthoDB" id="9811121at2"/>
<protein>
    <recommendedName>
        <fullName evidence="5">Omega-amidase YafV</fullName>
        <ecNumber evidence="3">3.5.1.3</ecNumber>
    </recommendedName>
</protein>
<comment type="similarity">
    <text evidence="1">Belongs to the carbon-nitrogen hydrolase superfamily. NIT1/NIT2 family.</text>
</comment>
<gene>
    <name evidence="7" type="ordered locus">HRM2_09080</name>
</gene>
<evidence type="ECO:0000256" key="1">
    <source>
        <dbReference type="ARBA" id="ARBA00010613"/>
    </source>
</evidence>
<comment type="catalytic activity">
    <reaction evidence="4">
        <text>a monoamide of a dicarboxylate + H2O = a dicarboxylate + NH4(+)</text>
        <dbReference type="Rhea" id="RHEA:11716"/>
        <dbReference type="ChEBI" id="CHEBI:15377"/>
        <dbReference type="ChEBI" id="CHEBI:28938"/>
        <dbReference type="ChEBI" id="CHEBI:28965"/>
        <dbReference type="ChEBI" id="CHEBI:77450"/>
        <dbReference type="EC" id="3.5.1.3"/>
    </reaction>
</comment>
<keyword evidence="8" id="KW-1185">Reference proteome</keyword>
<dbReference type="Gene3D" id="3.60.110.10">
    <property type="entry name" value="Carbon-nitrogen hydrolase"/>
    <property type="match status" value="1"/>
</dbReference>
<dbReference type="eggNOG" id="COG0388">
    <property type="taxonomic scope" value="Bacteria"/>
</dbReference>
<evidence type="ECO:0000256" key="4">
    <source>
        <dbReference type="ARBA" id="ARBA00052904"/>
    </source>
</evidence>
<name>C0QKF0_DESAH</name>
<dbReference type="CDD" id="cd07575">
    <property type="entry name" value="Xc-1258_like"/>
    <property type="match status" value="1"/>
</dbReference>
<evidence type="ECO:0000313" key="7">
    <source>
        <dbReference type="EMBL" id="ACN14021.1"/>
    </source>
</evidence>
<dbReference type="PROSITE" id="PS50263">
    <property type="entry name" value="CN_HYDROLASE"/>
    <property type="match status" value="1"/>
</dbReference>